<dbReference type="Pfam" id="PF00854">
    <property type="entry name" value="PTR2"/>
    <property type="match status" value="1"/>
</dbReference>
<feature type="transmembrane region" description="Helical" evidence="9">
    <location>
        <begin position="147"/>
        <end position="167"/>
    </location>
</feature>
<dbReference type="GO" id="GO:1904680">
    <property type="term" value="F:peptide transmembrane transporter activity"/>
    <property type="evidence" value="ECO:0007669"/>
    <property type="project" value="InterPro"/>
</dbReference>
<protein>
    <submittedName>
        <fullName evidence="11">Amino acid transporter</fullName>
    </submittedName>
</protein>
<dbReference type="PROSITE" id="PS01023">
    <property type="entry name" value="PTR2_2"/>
    <property type="match status" value="1"/>
</dbReference>
<comment type="similarity">
    <text evidence="8">Belongs to the major facilitator superfamily. Proton-dependent oligopeptide transporter (POT/PTR) (TC 2.A.17) family.</text>
</comment>
<feature type="transmembrane region" description="Helical" evidence="9">
    <location>
        <begin position="365"/>
        <end position="383"/>
    </location>
</feature>
<evidence type="ECO:0000256" key="5">
    <source>
        <dbReference type="ARBA" id="ARBA00022856"/>
    </source>
</evidence>
<feature type="transmembrane region" description="Helical" evidence="9">
    <location>
        <begin position="53"/>
        <end position="74"/>
    </location>
</feature>
<feature type="transmembrane region" description="Helical" evidence="9">
    <location>
        <begin position="285"/>
        <end position="302"/>
    </location>
</feature>
<proteinExistence type="inferred from homology"/>
<comment type="subcellular location">
    <subcellularLocation>
        <location evidence="1">Cell membrane</location>
        <topology evidence="1">Multi-pass membrane protein</topology>
    </subcellularLocation>
    <subcellularLocation>
        <location evidence="8">Membrane</location>
        <topology evidence="8">Multi-pass membrane protein</topology>
    </subcellularLocation>
</comment>
<feature type="transmembrane region" description="Helical" evidence="9">
    <location>
        <begin position="252"/>
        <end position="273"/>
    </location>
</feature>
<dbReference type="CDD" id="cd17346">
    <property type="entry name" value="MFS_DtpA_like"/>
    <property type="match status" value="1"/>
</dbReference>
<keyword evidence="2 8" id="KW-0813">Transport</keyword>
<evidence type="ECO:0000256" key="3">
    <source>
        <dbReference type="ARBA" id="ARBA00022475"/>
    </source>
</evidence>
<feature type="transmembrane region" description="Helical" evidence="9">
    <location>
        <begin position="334"/>
        <end position="353"/>
    </location>
</feature>
<reference evidence="11 12" key="1">
    <citation type="submission" date="2015-11" db="EMBL/GenBank/DDBJ databases">
        <title>Draft Genome Sequence of the Strain BR 10423 (Rhizobium sp.) isolated from nodules of Mimosa pudica.</title>
        <authorList>
            <person name="Barauna A.C."/>
            <person name="Zilli J.E."/>
            <person name="Simoes-Araujo J.L."/>
            <person name="Reis V.M."/>
            <person name="James E.K."/>
            <person name="Reis F.B.Jr."/>
            <person name="Rouws L.F."/>
            <person name="Passos S.R."/>
            <person name="Gois S.R."/>
        </authorList>
    </citation>
    <scope>NUCLEOTIDE SEQUENCE [LARGE SCALE GENOMIC DNA]</scope>
    <source>
        <strain evidence="11 12">BR10423</strain>
    </source>
</reference>
<dbReference type="Gene3D" id="1.20.1250.20">
    <property type="entry name" value="MFS general substrate transporter like domains"/>
    <property type="match status" value="1"/>
</dbReference>
<dbReference type="SUPFAM" id="SSF103473">
    <property type="entry name" value="MFS general substrate transporter"/>
    <property type="match status" value="1"/>
</dbReference>
<evidence type="ECO:0000256" key="6">
    <source>
        <dbReference type="ARBA" id="ARBA00022989"/>
    </source>
</evidence>
<keyword evidence="3" id="KW-1003">Cell membrane</keyword>
<feature type="transmembrane region" description="Helical" evidence="9">
    <location>
        <begin position="395"/>
        <end position="419"/>
    </location>
</feature>
<dbReference type="InterPro" id="IPR000109">
    <property type="entry name" value="POT_fam"/>
</dbReference>
<dbReference type="PANTHER" id="PTHR23517">
    <property type="entry name" value="RESISTANCE PROTEIN MDTM, PUTATIVE-RELATED-RELATED"/>
    <property type="match status" value="1"/>
</dbReference>
<dbReference type="GO" id="GO:0006857">
    <property type="term" value="P:oligopeptide transport"/>
    <property type="evidence" value="ECO:0007669"/>
    <property type="project" value="InterPro"/>
</dbReference>
<dbReference type="InterPro" id="IPR018456">
    <property type="entry name" value="PTR2_symporter_CS"/>
</dbReference>
<keyword evidence="12" id="KW-1185">Reference proteome</keyword>
<gene>
    <name evidence="11" type="ORF">AS026_30145</name>
</gene>
<dbReference type="EMBL" id="LNCD01000021">
    <property type="protein sequence ID" value="KWV58460.1"/>
    <property type="molecule type" value="Genomic_DNA"/>
</dbReference>
<evidence type="ECO:0000256" key="2">
    <source>
        <dbReference type="ARBA" id="ARBA00022448"/>
    </source>
</evidence>
<keyword evidence="6 9" id="KW-1133">Transmembrane helix</keyword>
<dbReference type="OrthoDB" id="9772725at2"/>
<evidence type="ECO:0000256" key="1">
    <source>
        <dbReference type="ARBA" id="ARBA00004651"/>
    </source>
</evidence>
<evidence type="ECO:0000313" key="11">
    <source>
        <dbReference type="EMBL" id="KWV58460.1"/>
    </source>
</evidence>
<evidence type="ECO:0000256" key="9">
    <source>
        <dbReference type="SAM" id="Phobius"/>
    </source>
</evidence>
<evidence type="ECO:0000259" key="10">
    <source>
        <dbReference type="PROSITE" id="PS50850"/>
    </source>
</evidence>
<dbReference type="InterPro" id="IPR050171">
    <property type="entry name" value="MFS_Transporters"/>
</dbReference>
<evidence type="ECO:0000313" key="12">
    <source>
        <dbReference type="Proteomes" id="UP000068164"/>
    </source>
</evidence>
<dbReference type="AlphaFoldDB" id="A0A125Q9U4"/>
<dbReference type="GO" id="GO:0005886">
    <property type="term" value="C:plasma membrane"/>
    <property type="evidence" value="ECO:0007669"/>
    <property type="project" value="UniProtKB-SubCell"/>
</dbReference>
<keyword evidence="4 8" id="KW-0812">Transmembrane</keyword>
<feature type="transmembrane region" description="Helical" evidence="9">
    <location>
        <begin position="222"/>
        <end position="240"/>
    </location>
</feature>
<dbReference type="PANTHER" id="PTHR23517:SF15">
    <property type="entry name" value="PROTON-DEPENDENT OLIGOPEPTIDE FAMILY TRANSPORT PROTEIN"/>
    <property type="match status" value="1"/>
</dbReference>
<dbReference type="InterPro" id="IPR036259">
    <property type="entry name" value="MFS_trans_sf"/>
</dbReference>
<keyword evidence="5" id="KW-0653">Protein transport</keyword>
<organism evidence="11 12">
    <name type="scientific">Rhizobium altiplani</name>
    <dbReference type="NCBI Taxonomy" id="1864509"/>
    <lineage>
        <taxon>Bacteria</taxon>
        <taxon>Pseudomonadati</taxon>
        <taxon>Pseudomonadota</taxon>
        <taxon>Alphaproteobacteria</taxon>
        <taxon>Hyphomicrobiales</taxon>
        <taxon>Rhizobiaceae</taxon>
        <taxon>Rhizobium/Agrobacterium group</taxon>
        <taxon>Rhizobium</taxon>
    </lineage>
</organism>
<dbReference type="NCBIfam" id="TIGR00924">
    <property type="entry name" value="yjdL_sub1_fam"/>
    <property type="match status" value="1"/>
</dbReference>
<keyword evidence="7 9" id="KW-0472">Membrane</keyword>
<keyword evidence="5" id="KW-0571">Peptide transport</keyword>
<feature type="transmembrane region" description="Helical" evidence="9">
    <location>
        <begin position="464"/>
        <end position="483"/>
    </location>
</feature>
<accession>A0A125Q9U4</accession>
<evidence type="ECO:0000256" key="4">
    <source>
        <dbReference type="ARBA" id="ARBA00022692"/>
    </source>
</evidence>
<dbReference type="PROSITE" id="PS01022">
    <property type="entry name" value="PTR2_1"/>
    <property type="match status" value="1"/>
</dbReference>
<feature type="transmembrane region" description="Helical" evidence="9">
    <location>
        <begin position="106"/>
        <end position="126"/>
    </location>
</feature>
<sequence>MTTSVKYPPGLVALFLVEMWERFSYYGMRAILILYLVDRVENSGLGLTTADAAAIYGLYTASAYILALPGGWIADRFWGCKRAIVVGGVVIMIGHVLLAVSGSAAMVFFLGLLCIAIGTGLLKPNISTMVGQLYDKNDIGGRDAGFSFFYMGINIGAILGGLIAGYLGENWGWHWGFGAAAAAMFFGLINFLRASRTSLRDKGGAPAVHHHPDAATGRRDHLFTGAIGGLVVVLVAAAALTGQINLTSAQGLAQAMGLIIVTVAIGFFLNIYLAGDLSGSEKRRMIVLALLFVAAALFWSGFEQAGSSLNLFANDLTQRQLGSFTVPASWFQNLNSLFIILLTPAFAAFWIYAEKRWTIPVFVKFGLALVAMGLGYLILVPAAHTAATGVKVTGLFLVCTYLLHTVGELMLSPVGLSTFSRLAPERFTSQIMGFWFVAASLGNLMAGLLAAGMDTEHAAGLPDAFTRIFLVSAGFGIVLVLLARPVTRWALGGSERIEETAPAQ</sequence>
<name>A0A125Q9U4_9HYPH</name>
<dbReference type="Proteomes" id="UP000068164">
    <property type="component" value="Unassembled WGS sequence"/>
</dbReference>
<feature type="transmembrane region" description="Helical" evidence="9">
    <location>
        <begin position="173"/>
        <end position="192"/>
    </location>
</feature>
<dbReference type="RefSeq" id="WP_062368650.1">
    <property type="nucleotide sequence ID" value="NZ_LNCD01000021.1"/>
</dbReference>
<evidence type="ECO:0000256" key="7">
    <source>
        <dbReference type="ARBA" id="ARBA00023136"/>
    </source>
</evidence>
<feature type="transmembrane region" description="Helical" evidence="9">
    <location>
        <begin position="83"/>
        <end position="100"/>
    </location>
</feature>
<feature type="domain" description="Major facilitator superfamily (MFS) profile" evidence="10">
    <location>
        <begin position="10"/>
        <end position="488"/>
    </location>
</feature>
<dbReference type="InterPro" id="IPR005279">
    <property type="entry name" value="Dipep/tripep_permease"/>
</dbReference>
<dbReference type="InterPro" id="IPR020846">
    <property type="entry name" value="MFS_dom"/>
</dbReference>
<evidence type="ECO:0000256" key="8">
    <source>
        <dbReference type="RuleBase" id="RU003755"/>
    </source>
</evidence>
<dbReference type="PROSITE" id="PS50850">
    <property type="entry name" value="MFS"/>
    <property type="match status" value="1"/>
</dbReference>
<feature type="transmembrane region" description="Helical" evidence="9">
    <location>
        <begin position="431"/>
        <end position="452"/>
    </location>
</feature>
<comment type="caution">
    <text evidence="11">The sequence shown here is derived from an EMBL/GenBank/DDBJ whole genome shotgun (WGS) entry which is preliminary data.</text>
</comment>